<dbReference type="RefSeq" id="WP_169565622.1">
    <property type="nucleotide sequence ID" value="NZ_JAAXYH010000018.1"/>
</dbReference>
<proteinExistence type="predicted"/>
<evidence type="ECO:0000256" key="2">
    <source>
        <dbReference type="ARBA" id="ARBA00022617"/>
    </source>
</evidence>
<evidence type="ECO:0000256" key="7">
    <source>
        <dbReference type="SAM" id="SignalP"/>
    </source>
</evidence>
<protein>
    <submittedName>
        <fullName evidence="9">Cytochrome c</fullName>
    </submittedName>
</protein>
<dbReference type="GO" id="GO:0009055">
    <property type="term" value="F:electron transfer activity"/>
    <property type="evidence" value="ECO:0007669"/>
    <property type="project" value="InterPro"/>
</dbReference>
<reference evidence="9" key="1">
    <citation type="submission" date="2020-04" db="EMBL/GenBank/DDBJ databases">
        <title>Description of Shewanella salipaludis sp. nov., isolated from a salt marsh.</title>
        <authorList>
            <person name="Park S."/>
            <person name="Yoon J.-H."/>
        </authorList>
    </citation>
    <scope>NUCLEOTIDE SEQUENCE</scope>
    <source>
        <strain evidence="9">SHSM-M6</strain>
    </source>
</reference>
<evidence type="ECO:0000259" key="8">
    <source>
        <dbReference type="PROSITE" id="PS51007"/>
    </source>
</evidence>
<dbReference type="InterPro" id="IPR050597">
    <property type="entry name" value="Cytochrome_c_Oxidase_Subunit"/>
</dbReference>
<keyword evidence="2 6" id="KW-0349">Heme</keyword>
<dbReference type="InterPro" id="IPR009056">
    <property type="entry name" value="Cyt_c-like_dom"/>
</dbReference>
<dbReference type="Proteomes" id="UP000737113">
    <property type="component" value="Unassembled WGS sequence"/>
</dbReference>
<evidence type="ECO:0000256" key="3">
    <source>
        <dbReference type="ARBA" id="ARBA00022723"/>
    </source>
</evidence>
<evidence type="ECO:0000313" key="10">
    <source>
        <dbReference type="Proteomes" id="UP000737113"/>
    </source>
</evidence>
<dbReference type="EMBL" id="JAAXYH010000018">
    <property type="protein sequence ID" value="NMH66895.1"/>
    <property type="molecule type" value="Genomic_DNA"/>
</dbReference>
<keyword evidence="7" id="KW-0732">Signal</keyword>
<organism evidence="9 10">
    <name type="scientific">Shewanella salipaludis</name>
    <dbReference type="NCBI Taxonomy" id="2723052"/>
    <lineage>
        <taxon>Bacteria</taxon>
        <taxon>Pseudomonadati</taxon>
        <taxon>Pseudomonadota</taxon>
        <taxon>Gammaproteobacteria</taxon>
        <taxon>Alteromonadales</taxon>
        <taxon>Shewanellaceae</taxon>
        <taxon>Shewanella</taxon>
    </lineage>
</organism>
<dbReference type="PROSITE" id="PS51007">
    <property type="entry name" value="CYTC"/>
    <property type="match status" value="1"/>
</dbReference>
<dbReference type="PANTHER" id="PTHR33751">
    <property type="entry name" value="CBB3-TYPE CYTOCHROME C OXIDASE SUBUNIT FIXP"/>
    <property type="match status" value="1"/>
</dbReference>
<dbReference type="PANTHER" id="PTHR33751:SF9">
    <property type="entry name" value="CYTOCHROME C4"/>
    <property type="match status" value="1"/>
</dbReference>
<dbReference type="GO" id="GO:0020037">
    <property type="term" value="F:heme binding"/>
    <property type="evidence" value="ECO:0007669"/>
    <property type="project" value="InterPro"/>
</dbReference>
<feature type="domain" description="Cytochrome c" evidence="8">
    <location>
        <begin position="20"/>
        <end position="98"/>
    </location>
</feature>
<gene>
    <name evidence="9" type="ORF">HC757_17185</name>
</gene>
<evidence type="ECO:0000313" key="9">
    <source>
        <dbReference type="EMBL" id="NMH66895.1"/>
    </source>
</evidence>
<feature type="signal peptide" evidence="7">
    <location>
        <begin position="1"/>
        <end position="19"/>
    </location>
</feature>
<accession>A0A972FVM3</accession>
<evidence type="ECO:0000256" key="5">
    <source>
        <dbReference type="ARBA" id="ARBA00023004"/>
    </source>
</evidence>
<name>A0A972FVM3_9GAMM</name>
<keyword evidence="1" id="KW-0813">Transport</keyword>
<keyword evidence="4" id="KW-0249">Electron transport</keyword>
<dbReference type="GO" id="GO:0046872">
    <property type="term" value="F:metal ion binding"/>
    <property type="evidence" value="ECO:0007669"/>
    <property type="project" value="UniProtKB-KW"/>
</dbReference>
<evidence type="ECO:0000256" key="6">
    <source>
        <dbReference type="PROSITE-ProRule" id="PRU00433"/>
    </source>
</evidence>
<dbReference type="SUPFAM" id="SSF46626">
    <property type="entry name" value="Cytochrome c"/>
    <property type="match status" value="1"/>
</dbReference>
<keyword evidence="5 6" id="KW-0408">Iron</keyword>
<dbReference type="AlphaFoldDB" id="A0A972FVM3"/>
<feature type="chain" id="PRO_5037961183" evidence="7">
    <location>
        <begin position="20"/>
        <end position="98"/>
    </location>
</feature>
<dbReference type="Gene3D" id="1.10.760.10">
    <property type="entry name" value="Cytochrome c-like domain"/>
    <property type="match status" value="1"/>
</dbReference>
<dbReference type="Pfam" id="PF00034">
    <property type="entry name" value="Cytochrom_C"/>
    <property type="match status" value="1"/>
</dbReference>
<evidence type="ECO:0000256" key="4">
    <source>
        <dbReference type="ARBA" id="ARBA00022982"/>
    </source>
</evidence>
<keyword evidence="3 6" id="KW-0479">Metal-binding</keyword>
<comment type="caution">
    <text evidence="9">The sequence shown here is derived from an EMBL/GenBank/DDBJ whole genome shotgun (WGS) entry which is preliminary data.</text>
</comment>
<evidence type="ECO:0000256" key="1">
    <source>
        <dbReference type="ARBA" id="ARBA00022448"/>
    </source>
</evidence>
<keyword evidence="10" id="KW-1185">Reference proteome</keyword>
<sequence length="98" mass="10363">MKKVAIILLGTLLSIPAFAADIEAGKAKTAMCAACHGADGISMIPMYPNLKGQKAAYIEKQLKAFKDGSRQDPTMAPMAATLNDEDIANIAAYYASLQ</sequence>
<dbReference type="InterPro" id="IPR036909">
    <property type="entry name" value="Cyt_c-like_dom_sf"/>
</dbReference>